<dbReference type="PANTHER" id="PTHR10182:SF3">
    <property type="entry name" value="PROTEIN MO25"/>
    <property type="match status" value="1"/>
</dbReference>
<reference evidence="2 3" key="2">
    <citation type="submission" date="2018-10" db="EMBL/GenBank/DDBJ databases">
        <authorList>
            <consortium name="Pathogen Informatics"/>
        </authorList>
    </citation>
    <scope>NUCLEOTIDE SEQUENCE [LARGE SCALE GENOMIC DNA]</scope>
</reference>
<dbReference type="OrthoDB" id="609103at2759"/>
<dbReference type="Gene3D" id="1.25.10.10">
    <property type="entry name" value="Leucine-rich Repeat Variant"/>
    <property type="match status" value="2"/>
</dbReference>
<dbReference type="InterPro" id="IPR013878">
    <property type="entry name" value="Mo25"/>
</dbReference>
<dbReference type="GO" id="GO:0035556">
    <property type="term" value="P:intracellular signal transduction"/>
    <property type="evidence" value="ECO:0007669"/>
    <property type="project" value="TreeGrafter"/>
</dbReference>
<gene>
    <name evidence="2" type="ORF">EVEC_LOCUS3215</name>
</gene>
<dbReference type="Proteomes" id="UP000274131">
    <property type="component" value="Unassembled WGS sequence"/>
</dbReference>
<dbReference type="InterPro" id="IPR011989">
    <property type="entry name" value="ARM-like"/>
</dbReference>
<dbReference type="Pfam" id="PF08569">
    <property type="entry name" value="Mo25"/>
    <property type="match status" value="2"/>
</dbReference>
<dbReference type="GO" id="GO:0043539">
    <property type="term" value="F:protein serine/threonine kinase activator activity"/>
    <property type="evidence" value="ECO:0007669"/>
    <property type="project" value="TreeGrafter"/>
</dbReference>
<evidence type="ECO:0000313" key="3">
    <source>
        <dbReference type="Proteomes" id="UP000274131"/>
    </source>
</evidence>
<dbReference type="InterPro" id="IPR016024">
    <property type="entry name" value="ARM-type_fold"/>
</dbReference>
<dbReference type="WBParaSite" id="EVEC_0000350701-mRNA-1">
    <property type="protein sequence ID" value="EVEC_0000350701-mRNA-1"/>
    <property type="gene ID" value="EVEC_0000350701"/>
</dbReference>
<evidence type="ECO:0000313" key="2">
    <source>
        <dbReference type="EMBL" id="VDD88072.1"/>
    </source>
</evidence>
<evidence type="ECO:0000256" key="1">
    <source>
        <dbReference type="ARBA" id="ARBA00011012"/>
    </source>
</evidence>
<sequence>MFLFGKSHKSPAEIVGHLKSALLLLDKNSGKKGEKTLETITRWLQAYESTLFGHGGHSPDPVQVAALVQETHYTNLLLFLVKNLPKLDFETKKQVTTVFSNLLRRQVGNRCPTVEYLCARYDVLLTLVNGYQIPEIALTCGNILRESFRYEDLAKVILYSPILYNFFPYIEASSFDLASDAFATFKDLLTKHKSITAKFFETNYEQFFTNYQKLLISENYVTRRQSLKLLGELLLGRQNFDVMTRYISDTGNLKLIMNLLREKSRTIQFEAFHVFKIFVANPNKTKSVTKILARNKEKLIVFLNNFQPERTNDEQFLDEKTYLSPLSVVQHLKEALRALEKKGAKKERVLEEVGRWLQVYEDIFTSHSEDPAQIGSLAQATYYFNILVMLVKNLCDLNFETRKRVVSVFSQLLRRKIGARFPTVEYLCARYDLLFTLLKGVFCKFYQINLPFSQNQCVAKLSSTVYESPEVALNCGMILRDCARHEDLVKIILDSPQFYDLFDYTEGSCFDISSDAFTTIKDLLTRHQQICATFLVKNYKSFFSNYQRLLCSKNYVTRRQSLKLLGELLLDRYNYEIMIRYINDAENLKLIMNLLRERSRGVQFEAFHVFKIFVANPNKTRRVADILQRNREKLLHFLADFQKDRLEDQQFVEEKAYMIKQIEEMGFTYNSS</sequence>
<dbReference type="SUPFAM" id="SSF48371">
    <property type="entry name" value="ARM repeat"/>
    <property type="match status" value="2"/>
</dbReference>
<evidence type="ECO:0000313" key="4">
    <source>
        <dbReference type="WBParaSite" id="EVEC_0000350701-mRNA-1"/>
    </source>
</evidence>
<dbReference type="STRING" id="51028.A0A0N4V0Q7"/>
<organism evidence="4">
    <name type="scientific">Enterobius vermicularis</name>
    <name type="common">Human pinworm</name>
    <dbReference type="NCBI Taxonomy" id="51028"/>
    <lineage>
        <taxon>Eukaryota</taxon>
        <taxon>Metazoa</taxon>
        <taxon>Ecdysozoa</taxon>
        <taxon>Nematoda</taxon>
        <taxon>Chromadorea</taxon>
        <taxon>Rhabditida</taxon>
        <taxon>Spirurina</taxon>
        <taxon>Oxyuridomorpha</taxon>
        <taxon>Oxyuroidea</taxon>
        <taxon>Oxyuridae</taxon>
        <taxon>Enterobius</taxon>
    </lineage>
</organism>
<protein>
    <submittedName>
        <fullName evidence="4">Non-specific serine/threonine protein kinase</fullName>
    </submittedName>
</protein>
<proteinExistence type="inferred from homology"/>
<dbReference type="AlphaFoldDB" id="A0A0N4V0Q7"/>
<accession>A0A0N4V0Q7</accession>
<dbReference type="EMBL" id="UXUI01007534">
    <property type="protein sequence ID" value="VDD88072.1"/>
    <property type="molecule type" value="Genomic_DNA"/>
</dbReference>
<comment type="similarity">
    <text evidence="1">Belongs to the Mo25 family.</text>
</comment>
<keyword evidence="3" id="KW-1185">Reference proteome</keyword>
<reference evidence="4" key="1">
    <citation type="submission" date="2017-02" db="UniProtKB">
        <authorList>
            <consortium name="WormBaseParasite"/>
        </authorList>
    </citation>
    <scope>IDENTIFICATION</scope>
</reference>
<name>A0A0N4V0Q7_ENTVE</name>
<dbReference type="PANTHER" id="PTHR10182">
    <property type="entry name" value="CALCIUM-BINDING PROTEIN 39-RELATED"/>
    <property type="match status" value="1"/>
</dbReference>